<dbReference type="Pfam" id="PF07019">
    <property type="entry name" value="EMC6"/>
    <property type="match status" value="1"/>
</dbReference>
<evidence type="ECO:0000256" key="6">
    <source>
        <dbReference type="ARBA" id="ARBA00022989"/>
    </source>
</evidence>
<dbReference type="GO" id="GO:0034975">
    <property type="term" value="P:protein folding in endoplasmic reticulum"/>
    <property type="evidence" value="ECO:0007669"/>
    <property type="project" value="TreeGrafter"/>
</dbReference>
<reference evidence="9" key="1">
    <citation type="submission" date="2021-01" db="EMBL/GenBank/DDBJ databases">
        <authorList>
            <person name="Corre E."/>
            <person name="Pelletier E."/>
            <person name="Niang G."/>
            <person name="Scheremetjew M."/>
            <person name="Finn R."/>
            <person name="Kale V."/>
            <person name="Holt S."/>
            <person name="Cochrane G."/>
            <person name="Meng A."/>
            <person name="Brown T."/>
            <person name="Cohen L."/>
        </authorList>
    </citation>
    <scope>NUCLEOTIDE SEQUENCE</scope>
    <source>
        <strain evidence="9">SAG 11-49</strain>
    </source>
</reference>
<protein>
    <recommendedName>
        <fullName evidence="3">ER membrane protein complex subunit 6</fullName>
    </recommendedName>
</protein>
<evidence type="ECO:0000256" key="2">
    <source>
        <dbReference type="ARBA" id="ARBA00009436"/>
    </source>
</evidence>
<dbReference type="AlphaFoldDB" id="A0A7S0R7G1"/>
<gene>
    <name evidence="9" type="ORF">CLEI1391_LOCUS3536</name>
</gene>
<feature type="transmembrane region" description="Helical" evidence="8">
    <location>
        <begin position="89"/>
        <end position="110"/>
    </location>
</feature>
<evidence type="ECO:0000256" key="8">
    <source>
        <dbReference type="SAM" id="Phobius"/>
    </source>
</evidence>
<evidence type="ECO:0000313" key="9">
    <source>
        <dbReference type="EMBL" id="CAD8669328.1"/>
    </source>
</evidence>
<keyword evidence="5" id="KW-0256">Endoplasmic reticulum</keyword>
<sequence length="117" mass="13169">MMNAVAMEPSTKNKPLEVINPINLRHNMGVLAFMRNFMAVITGIVVGILGIEGWSGFLPHIAVQLLCAAAMTLKGAANPKKYFHTWSNFLFFEVLSSTTLLTYILFWMIFYNVAHIF</sequence>
<keyword evidence="6 8" id="KW-1133">Transmembrane helix</keyword>
<feature type="transmembrane region" description="Helical" evidence="8">
    <location>
        <begin position="30"/>
        <end position="51"/>
    </location>
</feature>
<name>A0A7S0R7G1_9CHLO</name>
<comment type="subcellular location">
    <subcellularLocation>
        <location evidence="1">Endoplasmic reticulum membrane</location>
        <topology evidence="1">Multi-pass membrane protein</topology>
    </subcellularLocation>
</comment>
<keyword evidence="4 8" id="KW-0812">Transmembrane</keyword>
<keyword evidence="7 8" id="KW-0472">Membrane</keyword>
<dbReference type="InterPro" id="IPR008504">
    <property type="entry name" value="Emc6"/>
</dbReference>
<evidence type="ECO:0000256" key="7">
    <source>
        <dbReference type="ARBA" id="ARBA00023136"/>
    </source>
</evidence>
<evidence type="ECO:0000256" key="1">
    <source>
        <dbReference type="ARBA" id="ARBA00004477"/>
    </source>
</evidence>
<dbReference type="GO" id="GO:0000045">
    <property type="term" value="P:autophagosome assembly"/>
    <property type="evidence" value="ECO:0007669"/>
    <property type="project" value="TreeGrafter"/>
</dbReference>
<evidence type="ECO:0000256" key="3">
    <source>
        <dbReference type="ARBA" id="ARBA00020827"/>
    </source>
</evidence>
<comment type="similarity">
    <text evidence="2">Belongs to the EMC6 family.</text>
</comment>
<evidence type="ECO:0000256" key="4">
    <source>
        <dbReference type="ARBA" id="ARBA00022692"/>
    </source>
</evidence>
<dbReference type="InterPro" id="IPR029008">
    <property type="entry name" value="EMC6-like"/>
</dbReference>
<accession>A0A7S0R7G1</accession>
<proteinExistence type="inferred from homology"/>
<organism evidence="9">
    <name type="scientific">Chlamydomonas leiostraca</name>
    <dbReference type="NCBI Taxonomy" id="1034604"/>
    <lineage>
        <taxon>Eukaryota</taxon>
        <taxon>Viridiplantae</taxon>
        <taxon>Chlorophyta</taxon>
        <taxon>core chlorophytes</taxon>
        <taxon>Chlorophyceae</taxon>
        <taxon>CS clade</taxon>
        <taxon>Chlamydomonadales</taxon>
        <taxon>Chlamydomonadaceae</taxon>
        <taxon>Chlamydomonas</taxon>
    </lineage>
</organism>
<dbReference type="PANTHER" id="PTHR20994">
    <property type="entry name" value="ER MEMBRANE PROTEIN COMPLEX SUBUNIT 6"/>
    <property type="match status" value="1"/>
</dbReference>
<dbReference type="PANTHER" id="PTHR20994:SF0">
    <property type="entry name" value="ER MEMBRANE PROTEIN COMPLEX SUBUNIT 6"/>
    <property type="match status" value="1"/>
</dbReference>
<evidence type="ECO:0000256" key="5">
    <source>
        <dbReference type="ARBA" id="ARBA00022824"/>
    </source>
</evidence>
<feature type="transmembrane region" description="Helical" evidence="8">
    <location>
        <begin position="57"/>
        <end position="77"/>
    </location>
</feature>
<dbReference type="GO" id="GO:0072546">
    <property type="term" value="C:EMC complex"/>
    <property type="evidence" value="ECO:0007669"/>
    <property type="project" value="InterPro"/>
</dbReference>
<dbReference type="EMBL" id="HBFB01006312">
    <property type="protein sequence ID" value="CAD8669328.1"/>
    <property type="molecule type" value="Transcribed_RNA"/>
</dbReference>